<accession>A0AB33D034</accession>
<organism evidence="1 2">
    <name type="scientific">Alcaligenes faecalis</name>
    <dbReference type="NCBI Taxonomy" id="511"/>
    <lineage>
        <taxon>Bacteria</taxon>
        <taxon>Pseudomonadati</taxon>
        <taxon>Pseudomonadota</taxon>
        <taxon>Betaproteobacteria</taxon>
        <taxon>Burkholderiales</taxon>
        <taxon>Alcaligenaceae</taxon>
        <taxon>Alcaligenes</taxon>
    </lineage>
</organism>
<evidence type="ECO:0000313" key="1">
    <source>
        <dbReference type="EMBL" id="ASR89698.1"/>
    </source>
</evidence>
<dbReference type="KEGG" id="afq:AFA_09710"/>
<proteinExistence type="predicted"/>
<dbReference type="AlphaFoldDB" id="A0AB33D034"/>
<name>A0AB33D034_ALCFA</name>
<reference evidence="1 2" key="1">
    <citation type="submission" date="2017-05" db="EMBL/GenBank/DDBJ databases">
        <authorList>
            <person name="Qiu J.G."/>
            <person name="He J."/>
        </authorList>
    </citation>
    <scope>NUCLEOTIDE SEQUENCE [LARGE SCALE GENOMIC DNA]</scope>
    <source>
        <strain evidence="1 2">JQ135</strain>
    </source>
</reference>
<protein>
    <submittedName>
        <fullName evidence="1">Uncharacterized protein</fullName>
    </submittedName>
</protein>
<dbReference type="EMBL" id="CP021641">
    <property type="protein sequence ID" value="ASR89698.1"/>
    <property type="molecule type" value="Genomic_DNA"/>
</dbReference>
<gene>
    <name evidence="1" type="ORF">AFA_09710</name>
</gene>
<dbReference type="Proteomes" id="UP000214561">
    <property type="component" value="Chromosome"/>
</dbReference>
<sequence length="60" mass="6924">MQPLEKPELKIEKTNWLPFTEYGFIKMKDAIFDPGVKPDPVDLISFSQIFLARLISAREA</sequence>
<evidence type="ECO:0000313" key="2">
    <source>
        <dbReference type="Proteomes" id="UP000214561"/>
    </source>
</evidence>